<dbReference type="Gene3D" id="2.40.50.40">
    <property type="match status" value="1"/>
</dbReference>
<dbReference type="PROSITE" id="PS51257">
    <property type="entry name" value="PROKAR_LIPOPROTEIN"/>
    <property type="match status" value="1"/>
</dbReference>
<evidence type="ECO:0000313" key="4">
    <source>
        <dbReference type="Proteomes" id="UP000694545"/>
    </source>
</evidence>
<dbReference type="InterPro" id="IPR036048">
    <property type="entry name" value="Interleukin_8-like_sf"/>
</dbReference>
<protein>
    <recommendedName>
        <fullName evidence="2">Chemokine interleukin-8-like domain-containing protein</fullName>
    </recommendedName>
</protein>
<reference evidence="3" key="2">
    <citation type="submission" date="2025-09" db="UniProtKB">
        <authorList>
            <consortium name="Ensembl"/>
        </authorList>
    </citation>
    <scope>IDENTIFICATION</scope>
</reference>
<feature type="domain" description="Chemokine interleukin-8-like" evidence="2">
    <location>
        <begin position="25"/>
        <end position="66"/>
    </location>
</feature>
<dbReference type="GO" id="GO:0006955">
    <property type="term" value="P:immune response"/>
    <property type="evidence" value="ECO:0007669"/>
    <property type="project" value="InterPro"/>
</dbReference>
<accession>A0A8D2ITH8</accession>
<evidence type="ECO:0000259" key="2">
    <source>
        <dbReference type="Pfam" id="PF00048"/>
    </source>
</evidence>
<keyword evidence="4" id="KW-1185">Reference proteome</keyword>
<proteinExistence type="predicted"/>
<dbReference type="GO" id="GO:0005615">
    <property type="term" value="C:extracellular space"/>
    <property type="evidence" value="ECO:0007669"/>
    <property type="project" value="UniProtKB-KW"/>
</dbReference>
<dbReference type="AlphaFoldDB" id="A0A8D2ITH8"/>
<keyword evidence="1" id="KW-0202">Cytokine</keyword>
<dbReference type="SUPFAM" id="SSF54117">
    <property type="entry name" value="Interleukin 8-like chemokines"/>
    <property type="match status" value="1"/>
</dbReference>
<dbReference type="Ensembl" id="ENSVKKT00000002417.1">
    <property type="protein sequence ID" value="ENSVKKP00000002344.1"/>
    <property type="gene ID" value="ENSVKKG00000001894.1"/>
</dbReference>
<dbReference type="Proteomes" id="UP000694545">
    <property type="component" value="Unplaced"/>
</dbReference>
<dbReference type="Pfam" id="PF00048">
    <property type="entry name" value="IL8"/>
    <property type="match status" value="1"/>
</dbReference>
<sequence length="102" mass="11536">MCRSRKTCQAKRTNPLFLSGGTFVSCCFSHVSKRIPLRIIQSFTFTNEQCRTPYQPFLPAPSHQVCQILPRPLCAKLLLHKRSSEHTPLGLPGFLSCSRFIA</sequence>
<evidence type="ECO:0000256" key="1">
    <source>
        <dbReference type="ARBA" id="ARBA00022514"/>
    </source>
</evidence>
<reference evidence="3" key="1">
    <citation type="submission" date="2025-08" db="UniProtKB">
        <authorList>
            <consortium name="Ensembl"/>
        </authorList>
    </citation>
    <scope>IDENTIFICATION</scope>
</reference>
<dbReference type="InterPro" id="IPR001811">
    <property type="entry name" value="Chemokine_IL8-like_dom"/>
</dbReference>
<dbReference type="GO" id="GO:0008009">
    <property type="term" value="F:chemokine activity"/>
    <property type="evidence" value="ECO:0007669"/>
    <property type="project" value="InterPro"/>
</dbReference>
<evidence type="ECO:0000313" key="3">
    <source>
        <dbReference type="Ensembl" id="ENSVKKP00000002344.1"/>
    </source>
</evidence>
<name>A0A8D2ITH8_VARKO</name>
<organism evidence="3 4">
    <name type="scientific">Varanus komodoensis</name>
    <name type="common">Komodo dragon</name>
    <dbReference type="NCBI Taxonomy" id="61221"/>
    <lineage>
        <taxon>Eukaryota</taxon>
        <taxon>Metazoa</taxon>
        <taxon>Chordata</taxon>
        <taxon>Craniata</taxon>
        <taxon>Vertebrata</taxon>
        <taxon>Euteleostomi</taxon>
        <taxon>Lepidosauria</taxon>
        <taxon>Squamata</taxon>
        <taxon>Bifurcata</taxon>
        <taxon>Unidentata</taxon>
        <taxon>Episquamata</taxon>
        <taxon>Toxicofera</taxon>
        <taxon>Anguimorpha</taxon>
        <taxon>Paleoanguimorpha</taxon>
        <taxon>Varanoidea</taxon>
        <taxon>Varanidae</taxon>
        <taxon>Varanus</taxon>
    </lineage>
</organism>